<reference evidence="2 3" key="1">
    <citation type="submission" date="2018-06" db="EMBL/GenBank/DDBJ databases">
        <title>Genomic Encyclopedia of Type Strains, Phase IV (KMG-V): Genome sequencing to study the core and pangenomes of soil and plant-associated prokaryotes.</title>
        <authorList>
            <person name="Whitman W."/>
        </authorList>
    </citation>
    <scope>NUCLEOTIDE SEQUENCE [LARGE SCALE GENOMIC DNA]</scope>
    <source>
        <strain evidence="2 3">SRCL-318</strain>
    </source>
</reference>
<dbReference type="EMBL" id="QJSQ01000038">
    <property type="protein sequence ID" value="PYE14512.1"/>
    <property type="molecule type" value="Genomic_DNA"/>
</dbReference>
<dbReference type="Pfam" id="PF00665">
    <property type="entry name" value="rve"/>
    <property type="match status" value="1"/>
</dbReference>
<evidence type="ECO:0000313" key="2">
    <source>
        <dbReference type="EMBL" id="PYE14512.1"/>
    </source>
</evidence>
<comment type="caution">
    <text evidence="2">The sequence shown here is derived from an EMBL/GenBank/DDBJ whole genome shotgun (WGS) entry which is preliminary data.</text>
</comment>
<sequence length="244" mass="28046">MNTGLSARFSFLPAKEPTIRQGAWKPPWLSRRQFGHPLRRKAARRSLLLRLVSNAMRPRVHTRISNLSKPNRSSPVFLTRQNLVDLMDLQDLLGGHWKTRDYDQVDEWRQEAAAAVLAAAHVRSGEEMAGPWVEQMEKRRPRNVVVVARAEPNQVFTSDITCIWTDEGWLYLAVTLDLFNREVVGWSVKPRMTTELVTDALTMAWFRRRPAPGALHHSDRGSQYCQPRLPAQTELVRHALLDEP</sequence>
<proteinExistence type="predicted"/>
<organism evidence="2 3">
    <name type="scientific">Paraburkholderia silvatlantica</name>
    <dbReference type="NCBI Taxonomy" id="321895"/>
    <lineage>
        <taxon>Bacteria</taxon>
        <taxon>Pseudomonadati</taxon>
        <taxon>Pseudomonadota</taxon>
        <taxon>Betaproteobacteria</taxon>
        <taxon>Burkholderiales</taxon>
        <taxon>Burkholderiaceae</taxon>
        <taxon>Paraburkholderia</taxon>
    </lineage>
</organism>
<evidence type="ECO:0000259" key="1">
    <source>
        <dbReference type="PROSITE" id="PS50994"/>
    </source>
</evidence>
<dbReference type="PROSITE" id="PS50994">
    <property type="entry name" value="INTEGRASE"/>
    <property type="match status" value="1"/>
</dbReference>
<dbReference type="SUPFAM" id="SSF53098">
    <property type="entry name" value="Ribonuclease H-like"/>
    <property type="match status" value="1"/>
</dbReference>
<dbReference type="AlphaFoldDB" id="A0A2V4U2E0"/>
<dbReference type="PANTHER" id="PTHR46889">
    <property type="entry name" value="TRANSPOSASE INSF FOR INSERTION SEQUENCE IS3B-RELATED"/>
    <property type="match status" value="1"/>
</dbReference>
<dbReference type="GO" id="GO:0003676">
    <property type="term" value="F:nucleic acid binding"/>
    <property type="evidence" value="ECO:0007669"/>
    <property type="project" value="InterPro"/>
</dbReference>
<dbReference type="GO" id="GO:0015074">
    <property type="term" value="P:DNA integration"/>
    <property type="evidence" value="ECO:0007669"/>
    <property type="project" value="InterPro"/>
</dbReference>
<name>A0A2V4U2E0_9BURK</name>
<dbReference type="InterPro" id="IPR001584">
    <property type="entry name" value="Integrase_cat-core"/>
</dbReference>
<dbReference type="InterPro" id="IPR012337">
    <property type="entry name" value="RNaseH-like_sf"/>
</dbReference>
<dbReference type="PANTHER" id="PTHR46889:SF4">
    <property type="entry name" value="TRANSPOSASE INSO FOR INSERTION SEQUENCE ELEMENT IS911B-RELATED"/>
    <property type="match status" value="1"/>
</dbReference>
<gene>
    <name evidence="2" type="ORF">C7410_13850</name>
</gene>
<dbReference type="Proteomes" id="UP000247772">
    <property type="component" value="Unassembled WGS sequence"/>
</dbReference>
<protein>
    <submittedName>
        <fullName evidence="2">Integrase-like protein</fullName>
    </submittedName>
</protein>
<accession>A0A2V4U2E0</accession>
<feature type="domain" description="Integrase catalytic" evidence="1">
    <location>
        <begin position="148"/>
        <end position="244"/>
    </location>
</feature>
<dbReference type="InterPro" id="IPR036397">
    <property type="entry name" value="RNaseH_sf"/>
</dbReference>
<dbReference type="Gene3D" id="3.30.420.10">
    <property type="entry name" value="Ribonuclease H-like superfamily/Ribonuclease H"/>
    <property type="match status" value="1"/>
</dbReference>
<evidence type="ECO:0000313" key="3">
    <source>
        <dbReference type="Proteomes" id="UP000247772"/>
    </source>
</evidence>
<dbReference type="InterPro" id="IPR050900">
    <property type="entry name" value="Transposase_IS3/IS150/IS904"/>
</dbReference>